<evidence type="ECO:0000256" key="9">
    <source>
        <dbReference type="ARBA" id="ARBA00023136"/>
    </source>
</evidence>
<evidence type="ECO:0000256" key="2">
    <source>
        <dbReference type="ARBA" id="ARBA00004395"/>
    </source>
</evidence>
<dbReference type="PANTHER" id="PTHR21506:SF0">
    <property type="entry name" value="CONSERVED OLIGOMERIC GOLGI COMPLEX SUBUNIT 6"/>
    <property type="match status" value="1"/>
</dbReference>
<keyword evidence="7 11" id="KW-0653">Protein transport</keyword>
<dbReference type="InterPro" id="IPR010490">
    <property type="entry name" value="COG6"/>
</dbReference>
<evidence type="ECO:0000256" key="1">
    <source>
        <dbReference type="ARBA" id="ARBA00003627"/>
    </source>
</evidence>
<protein>
    <recommendedName>
        <fullName evidence="5 11">Conserved oligomeric Golgi complex subunit 6</fullName>
        <shortName evidence="11">COG complex subunit 6</shortName>
    </recommendedName>
    <alternativeName>
        <fullName evidence="10 11">Component of oligomeric Golgi complex 6</fullName>
    </alternativeName>
</protein>
<dbReference type="InterPro" id="IPR048368">
    <property type="entry name" value="COG6_N"/>
</dbReference>
<organism evidence="14 15">
    <name type="scientific">Gryllus longicercus</name>
    <dbReference type="NCBI Taxonomy" id="2509291"/>
    <lineage>
        <taxon>Eukaryota</taxon>
        <taxon>Metazoa</taxon>
        <taxon>Ecdysozoa</taxon>
        <taxon>Arthropoda</taxon>
        <taxon>Hexapoda</taxon>
        <taxon>Insecta</taxon>
        <taxon>Pterygota</taxon>
        <taxon>Neoptera</taxon>
        <taxon>Polyneoptera</taxon>
        <taxon>Orthoptera</taxon>
        <taxon>Ensifera</taxon>
        <taxon>Gryllidea</taxon>
        <taxon>Grylloidea</taxon>
        <taxon>Gryllidae</taxon>
        <taxon>Gryllinae</taxon>
        <taxon>Gryllus</taxon>
    </lineage>
</organism>
<evidence type="ECO:0000313" key="15">
    <source>
        <dbReference type="Proteomes" id="UP001378592"/>
    </source>
</evidence>
<comment type="function">
    <text evidence="1 11">Required for normal Golgi function.</text>
</comment>
<dbReference type="GO" id="GO:0006891">
    <property type="term" value="P:intra-Golgi vesicle-mediated transport"/>
    <property type="evidence" value="ECO:0007669"/>
    <property type="project" value="UniProtKB-UniRule"/>
</dbReference>
<dbReference type="GO" id="GO:0015031">
    <property type="term" value="P:protein transport"/>
    <property type="evidence" value="ECO:0007669"/>
    <property type="project" value="UniProtKB-KW"/>
</dbReference>
<name>A0AAN9YYR8_9ORTH</name>
<gene>
    <name evidence="14" type="ORF">R5R35_003790</name>
</gene>
<feature type="domain" description="Conserved oligomeric complex COG6 N-terminal" evidence="12">
    <location>
        <begin position="47"/>
        <end position="160"/>
    </location>
</feature>
<dbReference type="GO" id="GO:0017119">
    <property type="term" value="C:Golgi transport complex"/>
    <property type="evidence" value="ECO:0007669"/>
    <property type="project" value="UniProtKB-UniRule"/>
</dbReference>
<comment type="similarity">
    <text evidence="3 11">Belongs to the COG6 family.</text>
</comment>
<dbReference type="SMART" id="SM01087">
    <property type="entry name" value="COG6"/>
    <property type="match status" value="1"/>
</dbReference>
<dbReference type="Proteomes" id="UP001378592">
    <property type="component" value="Unassembled WGS sequence"/>
</dbReference>
<dbReference type="GO" id="GO:0000139">
    <property type="term" value="C:Golgi membrane"/>
    <property type="evidence" value="ECO:0007669"/>
    <property type="project" value="UniProtKB-SubCell"/>
</dbReference>
<dbReference type="PANTHER" id="PTHR21506">
    <property type="entry name" value="COMPONENT OF OLIGOMERIC GOLGI COMPLEX 6"/>
    <property type="match status" value="1"/>
</dbReference>
<dbReference type="EMBL" id="JAZDUA010000324">
    <property type="protein sequence ID" value="KAK7794678.1"/>
    <property type="molecule type" value="Genomic_DNA"/>
</dbReference>
<reference evidence="14 15" key="1">
    <citation type="submission" date="2024-03" db="EMBL/GenBank/DDBJ databases">
        <title>The genome assembly and annotation of the cricket Gryllus longicercus Weissman &amp; Gray.</title>
        <authorList>
            <person name="Szrajer S."/>
            <person name="Gray D."/>
            <person name="Ylla G."/>
        </authorList>
    </citation>
    <scope>NUCLEOTIDE SEQUENCE [LARGE SCALE GENOMIC DNA]</scope>
    <source>
        <strain evidence="14">DAG 2021-001</strain>
        <tissue evidence="14">Whole body minus gut</tissue>
    </source>
</reference>
<accession>A0AAN9YYR8</accession>
<evidence type="ECO:0000256" key="8">
    <source>
        <dbReference type="ARBA" id="ARBA00023034"/>
    </source>
</evidence>
<evidence type="ECO:0000313" key="14">
    <source>
        <dbReference type="EMBL" id="KAK7794678.1"/>
    </source>
</evidence>
<evidence type="ECO:0000256" key="3">
    <source>
        <dbReference type="ARBA" id="ARBA00011023"/>
    </source>
</evidence>
<evidence type="ECO:0000259" key="13">
    <source>
        <dbReference type="Pfam" id="PF20653"/>
    </source>
</evidence>
<keyword evidence="15" id="KW-1185">Reference proteome</keyword>
<evidence type="ECO:0000256" key="6">
    <source>
        <dbReference type="ARBA" id="ARBA00022448"/>
    </source>
</evidence>
<proteinExistence type="inferred from homology"/>
<keyword evidence="9 11" id="KW-0472">Membrane</keyword>
<feature type="domain" description="Conserved Oligomeric Golgi complex subunit 6 C-terminal" evidence="13">
    <location>
        <begin position="192"/>
        <end position="643"/>
    </location>
</feature>
<comment type="caution">
    <text evidence="14">The sequence shown here is derived from an EMBL/GenBank/DDBJ whole genome shotgun (WGS) entry which is preliminary data.</text>
</comment>
<keyword evidence="6 11" id="KW-0813">Transport</keyword>
<comment type="subcellular location">
    <subcellularLocation>
        <location evidence="2 11">Golgi apparatus membrane</location>
        <topology evidence="2 11">Peripheral membrane protein</topology>
    </subcellularLocation>
</comment>
<sequence length="646" mass="72475">MTNDANNTQPSNAVGKKNDQVLSRRLNKILETRLENDKDTIEALKELSTFFSENTLQTRRNLRSKIEKRSLAINEDFLSAFREVKEVLDGIYDDVIAMNNSVLNMTGRLHATKTKTYQLIDQTTKLQAESQKITLQQDIAEAFLKHFQLTSSEQSVLRSSHNLSVTGEFFTILDRVQNIHSNCHMLMQSGHQTAALEIMEQMALYQETALEKLYRWTQSHCRNIELAETSLLLTQAMTYLQNRPILFKYVMDEYCTSRRSVLVRAFLDALTQGGPGGMPKPIELHAHDPKRYVGDMLAWLHQTIPSEKENLMTLLKGCDKIDVLEQVQEALSNITEGVCHPMKVRIEHILASEMKPTVLYGITNLVRFYHQVIGQVVPGGTLITTLEDLQELSQSTFLSVLELEVKQHLGIQVDGTTVSPSNLTPPTDLAPPPAIARLLGILKEVLAVANVAEGRAEGLTKVVSCVMNPLLQAVNESAARLPSVDMAVYLLNCMYSMHTTLSLYEFVDERLERLQAQSDAQLDTLASEQASSLVANLNLGPIYTILQDPNRGSLSSIPGMEPNSLKNFLNKLEGFLVVPDALVLPQMNLLLSSNHRITTQRRAFEVIVTVYQQLYDAVHDPANGYQHPDLLMTRSPQEVTHILMNS</sequence>
<dbReference type="InterPro" id="IPR048369">
    <property type="entry name" value="COG6_C"/>
</dbReference>
<comment type="subunit">
    <text evidence="4">Component of the conserved oligomeric Golgi complex which is composed of eight different subunits and is required for normal Golgi morphology and localization.</text>
</comment>
<dbReference type="Pfam" id="PF20653">
    <property type="entry name" value="COG6_C"/>
    <property type="match status" value="1"/>
</dbReference>
<evidence type="ECO:0000256" key="11">
    <source>
        <dbReference type="RuleBase" id="RU365075"/>
    </source>
</evidence>
<evidence type="ECO:0000256" key="10">
    <source>
        <dbReference type="ARBA" id="ARBA00031348"/>
    </source>
</evidence>
<evidence type="ECO:0000256" key="7">
    <source>
        <dbReference type="ARBA" id="ARBA00022927"/>
    </source>
</evidence>
<evidence type="ECO:0000256" key="4">
    <source>
        <dbReference type="ARBA" id="ARBA00011166"/>
    </source>
</evidence>
<dbReference type="AlphaFoldDB" id="A0AAN9YYR8"/>
<evidence type="ECO:0000259" key="12">
    <source>
        <dbReference type="Pfam" id="PF06419"/>
    </source>
</evidence>
<dbReference type="Pfam" id="PF06419">
    <property type="entry name" value="COG6_N"/>
    <property type="match status" value="1"/>
</dbReference>
<keyword evidence="8 11" id="KW-0333">Golgi apparatus</keyword>
<evidence type="ECO:0000256" key="5">
    <source>
        <dbReference type="ARBA" id="ARBA00020973"/>
    </source>
</evidence>